<evidence type="ECO:0000313" key="2">
    <source>
        <dbReference type="EMBL" id="KAJ7393107.1"/>
    </source>
</evidence>
<protein>
    <submittedName>
        <fullName evidence="2">Uncharacterized protein</fullName>
    </submittedName>
</protein>
<keyword evidence="3" id="KW-1185">Reference proteome</keyword>
<feature type="region of interest" description="Disordered" evidence="1">
    <location>
        <begin position="20"/>
        <end position="46"/>
    </location>
</feature>
<sequence length="123" mass="13369">MESSSESSANVTVVAIDCDDKSKEQAMESRSPSVESSNSLPGASDTSYSYKLFAVTEITWDSRDEPEKLWTAHVGSIVKDTLGVTAVNTFSLFCCLYKSTPSEVLQFDTGMLQLSGRGTSFEM</sequence>
<organism evidence="2 3">
    <name type="scientific">Desmophyllum pertusum</name>
    <dbReference type="NCBI Taxonomy" id="174260"/>
    <lineage>
        <taxon>Eukaryota</taxon>
        <taxon>Metazoa</taxon>
        <taxon>Cnidaria</taxon>
        <taxon>Anthozoa</taxon>
        <taxon>Hexacorallia</taxon>
        <taxon>Scleractinia</taxon>
        <taxon>Caryophylliina</taxon>
        <taxon>Caryophylliidae</taxon>
        <taxon>Desmophyllum</taxon>
    </lineage>
</organism>
<evidence type="ECO:0000256" key="1">
    <source>
        <dbReference type="SAM" id="MobiDB-lite"/>
    </source>
</evidence>
<dbReference type="EMBL" id="MU825399">
    <property type="protein sequence ID" value="KAJ7393107.1"/>
    <property type="molecule type" value="Genomic_DNA"/>
</dbReference>
<accession>A0A9X0A478</accession>
<reference evidence="2" key="1">
    <citation type="submission" date="2023-01" db="EMBL/GenBank/DDBJ databases">
        <title>Genome assembly of the deep-sea coral Lophelia pertusa.</title>
        <authorList>
            <person name="Herrera S."/>
            <person name="Cordes E."/>
        </authorList>
    </citation>
    <scope>NUCLEOTIDE SEQUENCE</scope>
    <source>
        <strain evidence="2">USNM1676648</strain>
        <tissue evidence="2">Polyp</tissue>
    </source>
</reference>
<feature type="compositionally biased region" description="Low complexity" evidence="1">
    <location>
        <begin position="29"/>
        <end position="39"/>
    </location>
</feature>
<name>A0A9X0A478_9CNID</name>
<dbReference type="AlphaFoldDB" id="A0A9X0A478"/>
<proteinExistence type="predicted"/>
<comment type="caution">
    <text evidence="2">The sequence shown here is derived from an EMBL/GenBank/DDBJ whole genome shotgun (WGS) entry which is preliminary data.</text>
</comment>
<dbReference type="Proteomes" id="UP001163046">
    <property type="component" value="Unassembled WGS sequence"/>
</dbReference>
<evidence type="ECO:0000313" key="3">
    <source>
        <dbReference type="Proteomes" id="UP001163046"/>
    </source>
</evidence>
<gene>
    <name evidence="2" type="ORF">OS493_008406</name>
</gene>